<keyword evidence="4" id="KW-1185">Reference proteome</keyword>
<dbReference type="Gene3D" id="2.70.220.10">
    <property type="entry name" value="Ganglioside GM2 activator"/>
    <property type="match status" value="1"/>
</dbReference>
<dbReference type="PANTHER" id="PTHR21112:SF0">
    <property type="entry name" value="CHEMOSENSORY PROTEIN A 29A-RELATED"/>
    <property type="match status" value="1"/>
</dbReference>
<dbReference type="Proteomes" id="UP001378592">
    <property type="component" value="Unassembled WGS sequence"/>
</dbReference>
<reference evidence="3 4" key="1">
    <citation type="submission" date="2024-03" db="EMBL/GenBank/DDBJ databases">
        <title>The genome assembly and annotation of the cricket Gryllus longicercus Weissman &amp; Gray.</title>
        <authorList>
            <person name="Szrajer S."/>
            <person name="Gray D."/>
            <person name="Ylla G."/>
        </authorList>
    </citation>
    <scope>NUCLEOTIDE SEQUENCE [LARGE SCALE GENOMIC DNA]</scope>
    <source>
        <strain evidence="3">DAG 2021-001</strain>
        <tissue evidence="3">Whole body minus gut</tissue>
    </source>
</reference>
<proteinExistence type="predicted"/>
<feature type="signal peptide" evidence="2">
    <location>
        <begin position="1"/>
        <end position="32"/>
    </location>
</feature>
<comment type="caution">
    <text evidence="3">The sequence shown here is derived from an EMBL/GenBank/DDBJ whole genome shotgun (WGS) entry which is preliminary data.</text>
</comment>
<sequence length="193" mass="21504">MKPTLETQLTQSALVVVVLLLLLVETPQRCEGAGLSLAGPYKLVLREFLACDDQGAHTLRFDLRRRLLDSGLPAYSGKVTFPQDLDNDVKGRVDIAQWGQGGWAPNAYNHKSRHLCRDLRRMAPGYFQSLTQALKLPARCPLPKGTYSVADWQVGMSVPFPALPYGLYRIDVSYSNASALLGCVRWVLECKKR</sequence>
<organism evidence="3 4">
    <name type="scientific">Gryllus longicercus</name>
    <dbReference type="NCBI Taxonomy" id="2509291"/>
    <lineage>
        <taxon>Eukaryota</taxon>
        <taxon>Metazoa</taxon>
        <taxon>Ecdysozoa</taxon>
        <taxon>Arthropoda</taxon>
        <taxon>Hexapoda</taxon>
        <taxon>Insecta</taxon>
        <taxon>Pterygota</taxon>
        <taxon>Neoptera</taxon>
        <taxon>Polyneoptera</taxon>
        <taxon>Orthoptera</taxon>
        <taxon>Ensifera</taxon>
        <taxon>Gryllidea</taxon>
        <taxon>Grylloidea</taxon>
        <taxon>Gryllidae</taxon>
        <taxon>Gryllinae</taxon>
        <taxon>Gryllus</taxon>
    </lineage>
</organism>
<evidence type="ECO:0000256" key="1">
    <source>
        <dbReference type="ARBA" id="ARBA00022729"/>
    </source>
</evidence>
<gene>
    <name evidence="3" type="ORF">R5R35_008329</name>
</gene>
<name>A0AAN9V5T7_9ORTH</name>
<accession>A0AAN9V5T7</accession>
<dbReference type="InterPro" id="IPR010512">
    <property type="entry name" value="DUF1091"/>
</dbReference>
<dbReference type="PANTHER" id="PTHR21112">
    <property type="entry name" value="CHEMOSENSORY PROTEIN A 29A-RELATED"/>
    <property type="match status" value="1"/>
</dbReference>
<keyword evidence="1 2" id="KW-0732">Signal</keyword>
<evidence type="ECO:0008006" key="5">
    <source>
        <dbReference type="Google" id="ProtNLM"/>
    </source>
</evidence>
<dbReference type="InterPro" id="IPR036846">
    <property type="entry name" value="GM2-AP_sf"/>
</dbReference>
<feature type="chain" id="PRO_5043052353" description="MD-2-related lipid-recognition domain-containing protein" evidence="2">
    <location>
        <begin position="33"/>
        <end position="193"/>
    </location>
</feature>
<dbReference type="EMBL" id="JAZDUA010000694">
    <property type="protein sequence ID" value="KAK7789899.1"/>
    <property type="molecule type" value="Genomic_DNA"/>
</dbReference>
<protein>
    <recommendedName>
        <fullName evidence="5">MD-2-related lipid-recognition domain-containing protein</fullName>
    </recommendedName>
</protein>
<evidence type="ECO:0000313" key="4">
    <source>
        <dbReference type="Proteomes" id="UP001378592"/>
    </source>
</evidence>
<dbReference type="Pfam" id="PF06477">
    <property type="entry name" value="DUF1091"/>
    <property type="match status" value="1"/>
</dbReference>
<dbReference type="AlphaFoldDB" id="A0AAN9V5T7"/>
<evidence type="ECO:0000256" key="2">
    <source>
        <dbReference type="SAM" id="SignalP"/>
    </source>
</evidence>
<evidence type="ECO:0000313" key="3">
    <source>
        <dbReference type="EMBL" id="KAK7789899.1"/>
    </source>
</evidence>